<dbReference type="Gene3D" id="3.30.559.30">
    <property type="entry name" value="Nonribosomal peptide synthetase, condensation domain"/>
    <property type="match status" value="1"/>
</dbReference>
<gene>
    <name evidence="3" type="ORF">NSK11_contig00103-0022</name>
</gene>
<dbReference type="SUPFAM" id="SSF52777">
    <property type="entry name" value="CoA-dependent acyltransferases"/>
    <property type="match status" value="2"/>
</dbReference>
<comment type="caution">
    <text evidence="3">The sequence shown here is derived from an EMBL/GenBank/DDBJ whole genome shotgun (WGS) entry which is preliminary data.</text>
</comment>
<feature type="compositionally biased region" description="Low complexity" evidence="1">
    <location>
        <begin position="499"/>
        <end position="510"/>
    </location>
</feature>
<evidence type="ECO:0000313" key="4">
    <source>
        <dbReference type="Proteomes" id="UP000037179"/>
    </source>
</evidence>
<feature type="domain" description="Condensation" evidence="2">
    <location>
        <begin position="63"/>
        <end position="363"/>
    </location>
</feature>
<dbReference type="EMBL" id="BBYQ01000103">
    <property type="protein sequence ID" value="GAP31101.1"/>
    <property type="molecule type" value="Genomic_DNA"/>
</dbReference>
<proteinExistence type="predicted"/>
<dbReference type="AlphaFoldDB" id="A0ABC9Z0R0"/>
<evidence type="ECO:0000259" key="2">
    <source>
        <dbReference type="Pfam" id="PF00668"/>
    </source>
</evidence>
<evidence type="ECO:0000256" key="1">
    <source>
        <dbReference type="SAM" id="MobiDB-lite"/>
    </source>
</evidence>
<accession>A0ABC9Z0R0</accession>
<dbReference type="Gene3D" id="3.30.559.10">
    <property type="entry name" value="Chloramphenicol acetyltransferase-like domain"/>
    <property type="match status" value="1"/>
</dbReference>
<sequence length="528" mass="57613">MDYTHLSEFTVRSGALTLWRAELAAGSGWATDERPFTSVHVRHCRDADAADPRPGRGRWIGTIFEMDAPFDGDHWRETVRLWHARHEGLRTTLAVGAAIEPERLICAAADVTVTAEPVPGITGSGPINEYLTDALELRLSPLQWPHCLLATVEHADTGDFTVLVAADHSVMDAYSQAIVILELRTLYRCVTQGEPVRESPTFGSSADFADWERTAAASLTTDCEPVRYWRRFLDGSGGMLPRFEPAITATSGAVSDRAQASLSRKLMSLSDLELVEQAVTERGHRLSVAVFTALALAYRRAFGYISLRAIMPIATRPDLRWLESMGWFVNVVPIDITLAPDVDTDSALESTRTVLRRSRVANDATWTRVLELLDCTDRPRFGISFLDIRVLPDHQLVESLRGHTLRAESYSADEVFFWIVRSTDGLRLSTRFPASFPAVEMDRFLAEFTRAMAEFAHGVGPEVATGPAAPSASQVLEGEVRAAERGSVGGERTAAALAPFGVPAADRTAATPPPEAAPAPLAPPGAAR</sequence>
<dbReference type="GeneID" id="93372977"/>
<reference evidence="4" key="1">
    <citation type="submission" date="2015-07" db="EMBL/GenBank/DDBJ databases">
        <title>Nocardia seriolae U-1 whole genome shotgun sequence.</title>
        <authorList>
            <person name="Imajoh M."/>
            <person name="Fukumoto Y."/>
            <person name="Sukeda M."/>
            <person name="Yamane J."/>
            <person name="Yamasaki K."/>
            <person name="Shimizu M."/>
            <person name="Ohnishi K."/>
            <person name="Oshima S."/>
        </authorList>
    </citation>
    <scope>NUCLEOTIDE SEQUENCE [LARGE SCALE GENOMIC DNA]</scope>
    <source>
        <strain evidence="4">U-1</strain>
    </source>
</reference>
<dbReference type="InterPro" id="IPR023213">
    <property type="entry name" value="CAT-like_dom_sf"/>
</dbReference>
<dbReference type="Pfam" id="PF00668">
    <property type="entry name" value="Condensation"/>
    <property type="match status" value="1"/>
</dbReference>
<name>A0ABC9Z0R0_9NOCA</name>
<dbReference type="Proteomes" id="UP000037179">
    <property type="component" value="Unassembled WGS sequence"/>
</dbReference>
<dbReference type="GO" id="GO:0008610">
    <property type="term" value="P:lipid biosynthetic process"/>
    <property type="evidence" value="ECO:0007669"/>
    <property type="project" value="UniProtKB-ARBA"/>
</dbReference>
<evidence type="ECO:0000313" key="3">
    <source>
        <dbReference type="EMBL" id="GAP31101.1"/>
    </source>
</evidence>
<keyword evidence="4" id="KW-1185">Reference proteome</keyword>
<organism evidence="3 4">
    <name type="scientific">Nocardia seriolae</name>
    <dbReference type="NCBI Taxonomy" id="37332"/>
    <lineage>
        <taxon>Bacteria</taxon>
        <taxon>Bacillati</taxon>
        <taxon>Actinomycetota</taxon>
        <taxon>Actinomycetes</taxon>
        <taxon>Mycobacteriales</taxon>
        <taxon>Nocardiaceae</taxon>
        <taxon>Nocardia</taxon>
    </lineage>
</organism>
<dbReference type="RefSeq" id="WP_082062696.1">
    <property type="nucleotide sequence ID" value="NZ_AP028459.1"/>
</dbReference>
<protein>
    <recommendedName>
        <fullName evidence="2">Condensation domain-containing protein</fullName>
    </recommendedName>
</protein>
<dbReference type="InterPro" id="IPR001242">
    <property type="entry name" value="Condensation_dom"/>
</dbReference>
<feature type="compositionally biased region" description="Pro residues" evidence="1">
    <location>
        <begin position="511"/>
        <end position="528"/>
    </location>
</feature>
<reference evidence="3 4" key="2">
    <citation type="journal article" date="2016" name="Genome Announc.">
        <title>Draft Genome Sequence of Erythromycin- and Oxytetracycline-Sensitive Nocardia seriolae Strain U-1 (NBRC 110359).</title>
        <authorList>
            <person name="Imajoh M."/>
            <person name="Sukeda M."/>
            <person name="Shimizu M."/>
            <person name="Yamane J."/>
            <person name="Ohnishi K."/>
            <person name="Oshima S."/>
        </authorList>
    </citation>
    <scope>NUCLEOTIDE SEQUENCE [LARGE SCALE GENOMIC DNA]</scope>
    <source>
        <strain evidence="3 4">U-1</strain>
    </source>
</reference>
<feature type="region of interest" description="Disordered" evidence="1">
    <location>
        <begin position="499"/>
        <end position="528"/>
    </location>
</feature>